<name>A0A4P7CQ57_9BURK</name>
<evidence type="ECO:0000313" key="3">
    <source>
        <dbReference type="Proteomes" id="UP000295727"/>
    </source>
</evidence>
<evidence type="ECO:0000256" key="1">
    <source>
        <dbReference type="SAM" id="SignalP"/>
    </source>
</evidence>
<dbReference type="EMBL" id="CP038148">
    <property type="protein sequence ID" value="QBQ97940.1"/>
    <property type="molecule type" value="Genomic_DNA"/>
</dbReference>
<accession>A0A4P7CQ57</accession>
<keyword evidence="3" id="KW-1185">Reference proteome</keyword>
<sequence length="122" mass="13049">MKTLLAALLLIPAAAALAQGTAFPDGATTPSAADIQQRLTGKAFDIKIGDGSMWHVQYGDGGSYDFKSSKGFADHGDWKAEDGKICSKGSKIPYSCNDVRMKGTDLYLKRDNGEVVQFVDSQ</sequence>
<keyword evidence="1" id="KW-0732">Signal</keyword>
<evidence type="ECO:0000313" key="2">
    <source>
        <dbReference type="EMBL" id="QBQ97940.1"/>
    </source>
</evidence>
<dbReference type="KEGG" id="ppai:E1956_12650"/>
<reference evidence="2 3" key="1">
    <citation type="submission" date="2019-03" db="EMBL/GenBank/DDBJ databases">
        <title>Paraburkholderia sp. 7MH5, isolated from subtropical forest soil.</title>
        <authorList>
            <person name="Gao Z.-H."/>
            <person name="Qiu L.-H."/>
        </authorList>
    </citation>
    <scope>NUCLEOTIDE SEQUENCE [LARGE SCALE GENOMIC DNA]</scope>
    <source>
        <strain evidence="2 3">7MH5</strain>
    </source>
</reference>
<feature type="signal peptide" evidence="1">
    <location>
        <begin position="1"/>
        <end position="18"/>
    </location>
</feature>
<dbReference type="RefSeq" id="WP_134749305.1">
    <property type="nucleotide sequence ID" value="NZ_CP038148.1"/>
</dbReference>
<dbReference type="OrthoDB" id="8909822at2"/>
<feature type="chain" id="PRO_5020905664" evidence="1">
    <location>
        <begin position="19"/>
        <end position="122"/>
    </location>
</feature>
<protein>
    <submittedName>
        <fullName evidence="2">Uncharacterized protein</fullName>
    </submittedName>
</protein>
<gene>
    <name evidence="2" type="ORF">E1956_12650</name>
</gene>
<organism evidence="2 3">
    <name type="scientific">Paraburkholderia pallida</name>
    <dbReference type="NCBI Taxonomy" id="2547399"/>
    <lineage>
        <taxon>Bacteria</taxon>
        <taxon>Pseudomonadati</taxon>
        <taxon>Pseudomonadota</taxon>
        <taxon>Betaproteobacteria</taxon>
        <taxon>Burkholderiales</taxon>
        <taxon>Burkholderiaceae</taxon>
        <taxon>Paraburkholderia</taxon>
    </lineage>
</organism>
<dbReference type="AlphaFoldDB" id="A0A4P7CQ57"/>
<dbReference type="Proteomes" id="UP000295727">
    <property type="component" value="Chromosome 1"/>
</dbReference>
<proteinExistence type="predicted"/>